<accession>A0ABN8HNQ2</accession>
<evidence type="ECO:0000313" key="2">
    <source>
        <dbReference type="Proteomes" id="UP000837857"/>
    </source>
</evidence>
<gene>
    <name evidence="1" type="ORF">IPOD504_LOCUS1430</name>
</gene>
<keyword evidence="2" id="KW-1185">Reference proteome</keyword>
<dbReference type="Proteomes" id="UP000837857">
    <property type="component" value="Chromosome 10"/>
</dbReference>
<proteinExistence type="predicted"/>
<dbReference type="EMBL" id="OW152822">
    <property type="protein sequence ID" value="CAH2038043.1"/>
    <property type="molecule type" value="Genomic_DNA"/>
</dbReference>
<organism evidence="1 2">
    <name type="scientific">Iphiclides podalirius</name>
    <name type="common">scarce swallowtail</name>
    <dbReference type="NCBI Taxonomy" id="110791"/>
    <lineage>
        <taxon>Eukaryota</taxon>
        <taxon>Metazoa</taxon>
        <taxon>Ecdysozoa</taxon>
        <taxon>Arthropoda</taxon>
        <taxon>Hexapoda</taxon>
        <taxon>Insecta</taxon>
        <taxon>Pterygota</taxon>
        <taxon>Neoptera</taxon>
        <taxon>Endopterygota</taxon>
        <taxon>Lepidoptera</taxon>
        <taxon>Glossata</taxon>
        <taxon>Ditrysia</taxon>
        <taxon>Papilionoidea</taxon>
        <taxon>Papilionidae</taxon>
        <taxon>Papilioninae</taxon>
        <taxon>Iphiclides</taxon>
    </lineage>
</organism>
<sequence length="87" mass="9974">MAEAAKKNREVDIVTAYERMNQLQAYYEIQVLGAQKTRCDLLETLFVDSQWSPGLSEALEARDNTVFTEVLNKSMSVMRKKQDAKTK</sequence>
<reference evidence="1" key="1">
    <citation type="submission" date="2022-03" db="EMBL/GenBank/DDBJ databases">
        <authorList>
            <person name="Martin H S."/>
        </authorList>
    </citation>
    <scope>NUCLEOTIDE SEQUENCE</scope>
</reference>
<name>A0ABN8HNQ2_9NEOP</name>
<evidence type="ECO:0000313" key="1">
    <source>
        <dbReference type="EMBL" id="CAH2038043.1"/>
    </source>
</evidence>
<protein>
    <submittedName>
        <fullName evidence="1">Uncharacterized protein</fullName>
    </submittedName>
</protein>
<feature type="non-terminal residue" evidence="1">
    <location>
        <position position="1"/>
    </location>
</feature>